<dbReference type="CDD" id="cd07377">
    <property type="entry name" value="WHTH_GntR"/>
    <property type="match status" value="1"/>
</dbReference>
<sequence>MKTLPKFNVRKTYEEVADYLREQIVSGTYVPGARLPSLRELGETLGVGQSTVREALSSLKTLGLITMKQGEGTFVTRHDPEEIISAFESMRPATRQEIMELLEVRKIIESGTARLAAERRTEEELSKIKEALTEMEQALSSGELGDQADWKFHYAVAAASHNQTLQTVMMSISEAVGRSLQTSRQELYRMKEVPKNLYKEHASIYEAIRERNGNRAETAMLYHLQGVEEKMLD</sequence>
<dbReference type="RefSeq" id="WP_080787963.1">
    <property type="nucleotide sequence ID" value="NZ_BJOA01000077.1"/>
</dbReference>
<dbReference type="Pfam" id="PF07729">
    <property type="entry name" value="FCD"/>
    <property type="match status" value="1"/>
</dbReference>
<proteinExistence type="predicted"/>
<evidence type="ECO:0000313" key="4">
    <source>
        <dbReference type="EMBL" id="SDJ11062.1"/>
    </source>
</evidence>
<dbReference type="PANTHER" id="PTHR43537">
    <property type="entry name" value="TRANSCRIPTIONAL REGULATOR, GNTR FAMILY"/>
    <property type="match status" value="1"/>
</dbReference>
<dbReference type="Proteomes" id="UP000182836">
    <property type="component" value="Unassembled WGS sequence"/>
</dbReference>
<dbReference type="GO" id="GO:0003700">
    <property type="term" value="F:DNA-binding transcription factor activity"/>
    <property type="evidence" value="ECO:0007669"/>
    <property type="project" value="InterPro"/>
</dbReference>
<keyword evidence="4" id="KW-0670">Pyruvate</keyword>
<evidence type="ECO:0000256" key="2">
    <source>
        <dbReference type="ARBA" id="ARBA00023125"/>
    </source>
</evidence>
<dbReference type="Gene3D" id="1.10.10.10">
    <property type="entry name" value="Winged helix-like DNA-binding domain superfamily/Winged helix DNA-binding domain"/>
    <property type="match status" value="1"/>
</dbReference>
<keyword evidence="3" id="KW-0804">Transcription</keyword>
<protein>
    <submittedName>
        <fullName evidence="4">GntR family transcriptional regulator, transcriptional repressor for pyruvate dehydrogenase complex</fullName>
    </submittedName>
</protein>
<dbReference type="SMART" id="SM00345">
    <property type="entry name" value="HTH_GNTR"/>
    <property type="match status" value="1"/>
</dbReference>
<keyword evidence="1" id="KW-0805">Transcription regulation</keyword>
<dbReference type="InterPro" id="IPR036388">
    <property type="entry name" value="WH-like_DNA-bd_sf"/>
</dbReference>
<dbReference type="OrthoDB" id="214086at2"/>
<dbReference type="AlphaFoldDB" id="A0A0K2WJ41"/>
<dbReference type="InterPro" id="IPR000524">
    <property type="entry name" value="Tscrpt_reg_HTH_GntR"/>
</dbReference>
<dbReference type="PROSITE" id="PS50949">
    <property type="entry name" value="HTH_GNTR"/>
    <property type="match status" value="1"/>
</dbReference>
<name>A0A0K2WJ41_ANEMI</name>
<keyword evidence="2" id="KW-0238">DNA-binding</keyword>
<dbReference type="GO" id="GO:0003677">
    <property type="term" value="F:DNA binding"/>
    <property type="evidence" value="ECO:0007669"/>
    <property type="project" value="UniProtKB-KW"/>
</dbReference>
<dbReference type="Gene3D" id="1.20.120.530">
    <property type="entry name" value="GntR ligand-binding domain-like"/>
    <property type="match status" value="1"/>
</dbReference>
<dbReference type="EMBL" id="FNED01000012">
    <property type="protein sequence ID" value="SDJ11062.1"/>
    <property type="molecule type" value="Genomic_DNA"/>
</dbReference>
<dbReference type="PANTHER" id="PTHR43537:SF5">
    <property type="entry name" value="UXU OPERON TRANSCRIPTIONAL REGULATOR"/>
    <property type="match status" value="1"/>
</dbReference>
<dbReference type="SUPFAM" id="SSF46785">
    <property type="entry name" value="Winged helix' DNA-binding domain"/>
    <property type="match status" value="1"/>
</dbReference>
<gene>
    <name evidence="4" type="ORF">SAMN04487909_11210</name>
</gene>
<dbReference type="PRINTS" id="PR00035">
    <property type="entry name" value="HTHGNTR"/>
</dbReference>
<evidence type="ECO:0000313" key="5">
    <source>
        <dbReference type="Proteomes" id="UP000182836"/>
    </source>
</evidence>
<dbReference type="Pfam" id="PF00392">
    <property type="entry name" value="GntR"/>
    <property type="match status" value="1"/>
</dbReference>
<organism evidence="4 5">
    <name type="scientific">Aneurinibacillus migulanus</name>
    <name type="common">Bacillus migulanus</name>
    <dbReference type="NCBI Taxonomy" id="47500"/>
    <lineage>
        <taxon>Bacteria</taxon>
        <taxon>Bacillati</taxon>
        <taxon>Bacillota</taxon>
        <taxon>Bacilli</taxon>
        <taxon>Bacillales</taxon>
        <taxon>Paenibacillaceae</taxon>
        <taxon>Aneurinibacillus group</taxon>
        <taxon>Aneurinibacillus</taxon>
    </lineage>
</organism>
<dbReference type="InterPro" id="IPR011711">
    <property type="entry name" value="GntR_C"/>
</dbReference>
<reference evidence="4 5" key="1">
    <citation type="submission" date="2016-10" db="EMBL/GenBank/DDBJ databases">
        <authorList>
            <person name="de Groot N.N."/>
        </authorList>
    </citation>
    <scope>NUCLEOTIDE SEQUENCE [LARGE SCALE GENOMIC DNA]</scope>
    <source>
        <strain evidence="4 5">DSM 2895</strain>
    </source>
</reference>
<evidence type="ECO:0000256" key="3">
    <source>
        <dbReference type="ARBA" id="ARBA00023163"/>
    </source>
</evidence>
<evidence type="ECO:0000256" key="1">
    <source>
        <dbReference type="ARBA" id="ARBA00023015"/>
    </source>
</evidence>
<dbReference type="GeneID" id="42304387"/>
<dbReference type="SUPFAM" id="SSF48008">
    <property type="entry name" value="GntR ligand-binding domain-like"/>
    <property type="match status" value="1"/>
</dbReference>
<dbReference type="InterPro" id="IPR036390">
    <property type="entry name" value="WH_DNA-bd_sf"/>
</dbReference>
<dbReference type="SMART" id="SM00895">
    <property type="entry name" value="FCD"/>
    <property type="match status" value="1"/>
</dbReference>
<dbReference type="InterPro" id="IPR008920">
    <property type="entry name" value="TF_FadR/GntR_C"/>
</dbReference>
<accession>A0A0K2WJ41</accession>